<dbReference type="SUPFAM" id="SSF52374">
    <property type="entry name" value="Nucleotidylyl transferase"/>
    <property type="match status" value="1"/>
</dbReference>
<dbReference type="Proteomes" id="UP000228767">
    <property type="component" value="Unassembled WGS sequence"/>
</dbReference>
<name>A0A2H0RE16_9BACT</name>
<organism evidence="12 13">
    <name type="scientific">Candidatus Vogelbacteria bacterium CG10_big_fil_rev_8_21_14_0_10_51_16</name>
    <dbReference type="NCBI Taxonomy" id="1975045"/>
    <lineage>
        <taxon>Bacteria</taxon>
        <taxon>Candidatus Vogeliibacteriota</taxon>
    </lineage>
</organism>
<dbReference type="PANTHER" id="PTHR10890:SF3">
    <property type="entry name" value="CYSTEINE--TRNA LIGASE, CYTOPLASMIC"/>
    <property type="match status" value="1"/>
</dbReference>
<evidence type="ECO:0000256" key="4">
    <source>
        <dbReference type="ARBA" id="ARBA00022741"/>
    </source>
</evidence>
<dbReference type="PRINTS" id="PR00983">
    <property type="entry name" value="TRNASYNTHCYS"/>
</dbReference>
<comment type="caution">
    <text evidence="12">The sequence shown here is derived from an EMBL/GenBank/DDBJ whole genome shotgun (WGS) entry which is preliminary data.</text>
</comment>
<dbReference type="InterPro" id="IPR009080">
    <property type="entry name" value="tRNAsynth_Ia_anticodon-bd"/>
</dbReference>
<gene>
    <name evidence="9" type="primary">cysS</name>
    <name evidence="12" type="ORF">COV10_02870</name>
</gene>
<keyword evidence="2 9" id="KW-0436">Ligase</keyword>
<evidence type="ECO:0000256" key="5">
    <source>
        <dbReference type="ARBA" id="ARBA00022833"/>
    </source>
</evidence>
<accession>A0A2H0RE16</accession>
<keyword evidence="8 9" id="KW-0030">Aminoacyl-tRNA synthetase</keyword>
<dbReference type="InterPro" id="IPR015803">
    <property type="entry name" value="Cys-tRNA-ligase"/>
</dbReference>
<feature type="binding site" evidence="9">
    <location>
        <position position="233"/>
    </location>
    <ligand>
        <name>Zn(2+)</name>
        <dbReference type="ChEBI" id="CHEBI:29105"/>
    </ligand>
</feature>
<feature type="binding site" evidence="9">
    <location>
        <position position="262"/>
    </location>
    <ligand>
        <name>Zn(2+)</name>
        <dbReference type="ChEBI" id="CHEBI:29105"/>
    </ligand>
</feature>
<dbReference type="PANTHER" id="PTHR10890">
    <property type="entry name" value="CYSTEINYL-TRNA SYNTHETASE"/>
    <property type="match status" value="1"/>
</dbReference>
<evidence type="ECO:0000313" key="13">
    <source>
        <dbReference type="Proteomes" id="UP000228767"/>
    </source>
</evidence>
<feature type="short sequence motif" description="'HIGH' region" evidence="9">
    <location>
        <begin position="38"/>
        <end position="48"/>
    </location>
</feature>
<dbReference type="InterPro" id="IPR056411">
    <property type="entry name" value="CysS_C"/>
</dbReference>
<evidence type="ECO:0000256" key="3">
    <source>
        <dbReference type="ARBA" id="ARBA00022723"/>
    </source>
</evidence>
<reference evidence="12 13" key="1">
    <citation type="submission" date="2017-09" db="EMBL/GenBank/DDBJ databases">
        <title>Depth-based differentiation of microbial function through sediment-hosted aquifers and enrichment of novel symbionts in the deep terrestrial subsurface.</title>
        <authorList>
            <person name="Probst A.J."/>
            <person name="Ladd B."/>
            <person name="Jarett J.K."/>
            <person name="Geller-Mcgrath D.E."/>
            <person name="Sieber C.M."/>
            <person name="Emerson J.B."/>
            <person name="Anantharaman K."/>
            <person name="Thomas B.C."/>
            <person name="Malmstrom R."/>
            <person name="Stieglmeier M."/>
            <person name="Klingl A."/>
            <person name="Woyke T."/>
            <person name="Ryan C.M."/>
            <person name="Banfield J.F."/>
        </authorList>
    </citation>
    <scope>NUCLEOTIDE SEQUENCE [LARGE SCALE GENOMIC DNA]</scope>
    <source>
        <strain evidence="12">CG10_big_fil_rev_8_21_14_0_10_51_16</strain>
    </source>
</reference>
<comment type="cofactor">
    <cofactor evidence="9">
        <name>Zn(2+)</name>
        <dbReference type="ChEBI" id="CHEBI:29105"/>
    </cofactor>
    <text evidence="9">Binds 1 zinc ion per subunit.</text>
</comment>
<comment type="catalytic activity">
    <reaction evidence="9">
        <text>tRNA(Cys) + L-cysteine + ATP = L-cysteinyl-tRNA(Cys) + AMP + diphosphate</text>
        <dbReference type="Rhea" id="RHEA:17773"/>
        <dbReference type="Rhea" id="RHEA-COMP:9661"/>
        <dbReference type="Rhea" id="RHEA-COMP:9679"/>
        <dbReference type="ChEBI" id="CHEBI:30616"/>
        <dbReference type="ChEBI" id="CHEBI:33019"/>
        <dbReference type="ChEBI" id="CHEBI:35235"/>
        <dbReference type="ChEBI" id="CHEBI:78442"/>
        <dbReference type="ChEBI" id="CHEBI:78517"/>
        <dbReference type="ChEBI" id="CHEBI:456215"/>
        <dbReference type="EC" id="6.1.1.16"/>
    </reaction>
</comment>
<dbReference type="NCBIfam" id="TIGR00435">
    <property type="entry name" value="cysS"/>
    <property type="match status" value="1"/>
</dbReference>
<feature type="binding site" evidence="9">
    <location>
        <position position="258"/>
    </location>
    <ligand>
        <name>Zn(2+)</name>
        <dbReference type="ChEBI" id="CHEBI:29105"/>
    </ligand>
</feature>
<evidence type="ECO:0000256" key="2">
    <source>
        <dbReference type="ARBA" id="ARBA00022598"/>
    </source>
</evidence>
<keyword evidence="7 9" id="KW-0648">Protein biosynthesis</keyword>
<evidence type="ECO:0000256" key="1">
    <source>
        <dbReference type="ARBA" id="ARBA00011245"/>
    </source>
</evidence>
<comment type="subcellular location">
    <subcellularLocation>
        <location evidence="9">Cytoplasm</location>
    </subcellularLocation>
</comment>
<proteinExistence type="inferred from homology"/>
<keyword evidence="3 9" id="KW-0479">Metal-binding</keyword>
<dbReference type="Pfam" id="PF23493">
    <property type="entry name" value="CysS_C"/>
    <property type="match status" value="1"/>
</dbReference>
<dbReference type="AlphaFoldDB" id="A0A2H0RE16"/>
<dbReference type="EC" id="6.1.1.16" evidence="9"/>
<comment type="subunit">
    <text evidence="1 9">Monomer.</text>
</comment>
<feature type="binding site" evidence="9">
    <location>
        <position position="292"/>
    </location>
    <ligand>
        <name>ATP</name>
        <dbReference type="ChEBI" id="CHEBI:30616"/>
    </ligand>
</feature>
<evidence type="ECO:0000259" key="11">
    <source>
        <dbReference type="Pfam" id="PF23493"/>
    </source>
</evidence>
<dbReference type="InterPro" id="IPR032678">
    <property type="entry name" value="tRNA-synt_1_cat_dom"/>
</dbReference>
<protein>
    <recommendedName>
        <fullName evidence="9">Cysteine--tRNA ligase</fullName>
        <ecNumber evidence="9">6.1.1.16</ecNumber>
    </recommendedName>
    <alternativeName>
        <fullName evidence="9">Cysteinyl-tRNA synthetase</fullName>
        <shortName evidence="9">CysRS</shortName>
    </alternativeName>
</protein>
<keyword evidence="6 9" id="KW-0067">ATP-binding</keyword>
<keyword evidence="5 9" id="KW-0862">Zinc</keyword>
<dbReference type="InterPro" id="IPR014729">
    <property type="entry name" value="Rossmann-like_a/b/a_fold"/>
</dbReference>
<dbReference type="CDD" id="cd00672">
    <property type="entry name" value="CysRS_core"/>
    <property type="match status" value="1"/>
</dbReference>
<evidence type="ECO:0000256" key="6">
    <source>
        <dbReference type="ARBA" id="ARBA00022840"/>
    </source>
</evidence>
<feature type="domain" description="Cysteinyl-tRNA ligase anticodon binding" evidence="11">
    <location>
        <begin position="429"/>
        <end position="471"/>
    </location>
</feature>
<dbReference type="GO" id="GO:0006423">
    <property type="term" value="P:cysteinyl-tRNA aminoacylation"/>
    <property type="evidence" value="ECO:0007669"/>
    <property type="project" value="UniProtKB-UniRule"/>
</dbReference>
<evidence type="ECO:0000256" key="7">
    <source>
        <dbReference type="ARBA" id="ARBA00022917"/>
    </source>
</evidence>
<evidence type="ECO:0000313" key="12">
    <source>
        <dbReference type="EMBL" id="PIR44801.1"/>
    </source>
</evidence>
<evidence type="ECO:0000256" key="9">
    <source>
        <dbReference type="HAMAP-Rule" id="MF_00041"/>
    </source>
</evidence>
<dbReference type="GO" id="GO:0005829">
    <property type="term" value="C:cytosol"/>
    <property type="evidence" value="ECO:0007669"/>
    <property type="project" value="TreeGrafter"/>
</dbReference>
<dbReference type="Pfam" id="PF01406">
    <property type="entry name" value="tRNA-synt_1e"/>
    <property type="match status" value="1"/>
</dbReference>
<dbReference type="InterPro" id="IPR024909">
    <property type="entry name" value="Cys-tRNA/MSH_ligase"/>
</dbReference>
<dbReference type="Gene3D" id="3.40.50.620">
    <property type="entry name" value="HUPs"/>
    <property type="match status" value="1"/>
</dbReference>
<sequence>MCHKDHPMPLTLYNTLSREKEEFTPIEPGKVNLYACGPTVYDFAHIGNLRSFVMTDLLYRALKAEGVEVLWVMNVTDIDDKTIRATIEKSGKEATVADLRKFTSHLTKEFYRDLNATGVLADDITFINITDVIPDIQAFILLLIEKGYAYRAEDGSTYFSIERYQADFGTYGALVGPEFLKGKKIGARVLSDEYEKENLSDFALWKAWDGADADIAWEHPILGRGRPGWHIECSVVNHRAFPGGTDIHTGGIDLLFPHHTNEIAQSQPLQPIFVRHWMHGEYLQVEGKKMAKSAGNFYTLRDVEAKGFSGLTLRYFYLQTHYRQQMNFTWEALEGAAMAYKNLTERVAELLRDTTADKENSPAVELHKKAFADAVRDDLNMPKALATTWELMKDTSISAETRLAMLAEMDKILGLDLVEHAHTLLEMPVPAHVNELARLREKARLDKDWLEADRLRQEIEKLGWTVRDTDAGSTISKTQ</sequence>
<evidence type="ECO:0000256" key="8">
    <source>
        <dbReference type="ARBA" id="ARBA00023146"/>
    </source>
</evidence>
<comment type="similarity">
    <text evidence="9">Belongs to the class-I aminoacyl-tRNA synthetase family.</text>
</comment>
<feature type="domain" description="tRNA synthetases class I catalytic" evidence="10">
    <location>
        <begin position="23"/>
        <end position="336"/>
    </location>
</feature>
<dbReference type="GO" id="GO:0005524">
    <property type="term" value="F:ATP binding"/>
    <property type="evidence" value="ECO:0007669"/>
    <property type="project" value="UniProtKB-UniRule"/>
</dbReference>
<keyword evidence="4 9" id="KW-0547">Nucleotide-binding</keyword>
<dbReference type="SUPFAM" id="SSF47323">
    <property type="entry name" value="Anticodon-binding domain of a subclass of class I aminoacyl-tRNA synthetases"/>
    <property type="match status" value="1"/>
</dbReference>
<dbReference type="GO" id="GO:0008270">
    <property type="term" value="F:zinc ion binding"/>
    <property type="evidence" value="ECO:0007669"/>
    <property type="project" value="UniProtKB-UniRule"/>
</dbReference>
<dbReference type="GO" id="GO:0004817">
    <property type="term" value="F:cysteine-tRNA ligase activity"/>
    <property type="evidence" value="ECO:0007669"/>
    <property type="project" value="UniProtKB-UniRule"/>
</dbReference>
<dbReference type="HAMAP" id="MF_00041">
    <property type="entry name" value="Cys_tRNA_synth"/>
    <property type="match status" value="1"/>
</dbReference>
<keyword evidence="9" id="KW-0963">Cytoplasm</keyword>
<feature type="binding site" evidence="9">
    <location>
        <position position="36"/>
    </location>
    <ligand>
        <name>Zn(2+)</name>
        <dbReference type="ChEBI" id="CHEBI:29105"/>
    </ligand>
</feature>
<dbReference type="EMBL" id="PCYI01000019">
    <property type="protein sequence ID" value="PIR44801.1"/>
    <property type="molecule type" value="Genomic_DNA"/>
</dbReference>
<evidence type="ECO:0000259" key="10">
    <source>
        <dbReference type="Pfam" id="PF01406"/>
    </source>
</evidence>
<feature type="short sequence motif" description="'KMSKS' region" evidence="9">
    <location>
        <begin position="289"/>
        <end position="293"/>
    </location>
</feature>
<dbReference type="Gene3D" id="1.20.120.640">
    <property type="entry name" value="Anticodon-binding domain of a subclass of class I aminoacyl-tRNA synthetases"/>
    <property type="match status" value="1"/>
</dbReference>